<evidence type="ECO:0000256" key="2">
    <source>
        <dbReference type="ARBA" id="ARBA00023125"/>
    </source>
</evidence>
<dbReference type="NCBIfam" id="NF033788">
    <property type="entry name" value="HTH_metalloreg"/>
    <property type="match status" value="1"/>
</dbReference>
<evidence type="ECO:0000259" key="4">
    <source>
        <dbReference type="PROSITE" id="PS50987"/>
    </source>
</evidence>
<dbReference type="Proteomes" id="UP000177954">
    <property type="component" value="Unassembled WGS sequence"/>
</dbReference>
<dbReference type="InterPro" id="IPR036388">
    <property type="entry name" value="WH-like_DNA-bd_sf"/>
</dbReference>
<dbReference type="SMART" id="SM00418">
    <property type="entry name" value="HTH_ARSR"/>
    <property type="match status" value="1"/>
</dbReference>
<dbReference type="PRINTS" id="PR00778">
    <property type="entry name" value="HTHARSR"/>
</dbReference>
<dbReference type="InterPro" id="IPR011991">
    <property type="entry name" value="ArsR-like_HTH"/>
</dbReference>
<keyword evidence="1" id="KW-0805">Transcription regulation</keyword>
<sequence>MSKQCHECFRVLADETRLRILRAIRTRPVNVGDITAAMHVTQPTVSYHLKMLDELGLITREKRGREVLYAFNKNYPCKGCGVLSVSIKL</sequence>
<dbReference type="InterPro" id="IPR036390">
    <property type="entry name" value="WH_DNA-bd_sf"/>
</dbReference>
<protein>
    <recommendedName>
        <fullName evidence="4">HTH arsR-type domain-containing protein</fullName>
    </recommendedName>
</protein>
<dbReference type="PANTHER" id="PTHR43132">
    <property type="entry name" value="ARSENICAL RESISTANCE OPERON REPRESSOR ARSR-RELATED"/>
    <property type="match status" value="1"/>
</dbReference>
<reference evidence="5 6" key="1">
    <citation type="journal article" date="2016" name="Nat. Commun.">
        <title>Thousands of microbial genomes shed light on interconnected biogeochemical processes in an aquifer system.</title>
        <authorList>
            <person name="Anantharaman K."/>
            <person name="Brown C.T."/>
            <person name="Hug L.A."/>
            <person name="Sharon I."/>
            <person name="Castelle C.J."/>
            <person name="Probst A.J."/>
            <person name="Thomas B.C."/>
            <person name="Singh A."/>
            <person name="Wilkins M.J."/>
            <person name="Karaoz U."/>
            <person name="Brodie E.L."/>
            <person name="Williams K.H."/>
            <person name="Hubbard S.S."/>
            <person name="Banfield J.F."/>
        </authorList>
    </citation>
    <scope>NUCLEOTIDE SEQUENCE [LARGE SCALE GENOMIC DNA]</scope>
</reference>
<evidence type="ECO:0000256" key="1">
    <source>
        <dbReference type="ARBA" id="ARBA00023015"/>
    </source>
</evidence>
<dbReference type="InterPro" id="IPR001845">
    <property type="entry name" value="HTH_ArsR_DNA-bd_dom"/>
</dbReference>
<dbReference type="Gene3D" id="1.10.10.10">
    <property type="entry name" value="Winged helix-like DNA-binding domain superfamily/Winged helix DNA-binding domain"/>
    <property type="match status" value="1"/>
</dbReference>
<keyword evidence="3" id="KW-0804">Transcription</keyword>
<dbReference type="PANTHER" id="PTHR43132:SF9">
    <property type="entry name" value="ARSR FAMILY TRANSCRIPTIONAL REGULATORY PROTEIN"/>
    <property type="match status" value="1"/>
</dbReference>
<gene>
    <name evidence="5" type="ORF">A3J04_01690</name>
</gene>
<dbReference type="SUPFAM" id="SSF46785">
    <property type="entry name" value="Winged helix' DNA-binding domain"/>
    <property type="match status" value="1"/>
</dbReference>
<evidence type="ECO:0000313" key="6">
    <source>
        <dbReference type="Proteomes" id="UP000177954"/>
    </source>
</evidence>
<proteinExistence type="predicted"/>
<dbReference type="AlphaFoldDB" id="A0A1G2GZK4"/>
<keyword evidence="2" id="KW-0238">DNA-binding</keyword>
<dbReference type="GO" id="GO:0003700">
    <property type="term" value="F:DNA-binding transcription factor activity"/>
    <property type="evidence" value="ECO:0007669"/>
    <property type="project" value="InterPro"/>
</dbReference>
<dbReference type="Pfam" id="PF01022">
    <property type="entry name" value="HTH_5"/>
    <property type="match status" value="1"/>
</dbReference>
<organism evidence="5 6">
    <name type="scientific">Candidatus Ryanbacteria bacterium RIFCSPLOWO2_02_FULL_47_14</name>
    <dbReference type="NCBI Taxonomy" id="1802129"/>
    <lineage>
        <taxon>Bacteria</taxon>
        <taxon>Candidatus Ryaniibacteriota</taxon>
    </lineage>
</organism>
<accession>A0A1G2GZK4</accession>
<name>A0A1G2GZK4_9BACT</name>
<dbReference type="STRING" id="1802129.A3J04_01690"/>
<dbReference type="InterPro" id="IPR051011">
    <property type="entry name" value="Metal_resp_trans_reg"/>
</dbReference>
<feature type="domain" description="HTH arsR-type" evidence="4">
    <location>
        <begin position="1"/>
        <end position="89"/>
    </location>
</feature>
<dbReference type="PROSITE" id="PS50987">
    <property type="entry name" value="HTH_ARSR_2"/>
    <property type="match status" value="1"/>
</dbReference>
<evidence type="ECO:0000313" key="5">
    <source>
        <dbReference type="EMBL" id="OGZ55569.1"/>
    </source>
</evidence>
<dbReference type="EMBL" id="MHNZ01000031">
    <property type="protein sequence ID" value="OGZ55569.1"/>
    <property type="molecule type" value="Genomic_DNA"/>
</dbReference>
<dbReference type="GO" id="GO:0003677">
    <property type="term" value="F:DNA binding"/>
    <property type="evidence" value="ECO:0007669"/>
    <property type="project" value="UniProtKB-KW"/>
</dbReference>
<dbReference type="CDD" id="cd00090">
    <property type="entry name" value="HTH_ARSR"/>
    <property type="match status" value="1"/>
</dbReference>
<comment type="caution">
    <text evidence="5">The sequence shown here is derived from an EMBL/GenBank/DDBJ whole genome shotgun (WGS) entry which is preliminary data.</text>
</comment>
<evidence type="ECO:0000256" key="3">
    <source>
        <dbReference type="ARBA" id="ARBA00023163"/>
    </source>
</evidence>